<evidence type="ECO:0000313" key="2">
    <source>
        <dbReference type="Proteomes" id="UP000054928"/>
    </source>
</evidence>
<dbReference type="Proteomes" id="UP000054928">
    <property type="component" value="Unassembled WGS sequence"/>
</dbReference>
<organism evidence="1 2">
    <name type="scientific">Plasmopara halstedii</name>
    <name type="common">Downy mildew of sunflower</name>
    <dbReference type="NCBI Taxonomy" id="4781"/>
    <lineage>
        <taxon>Eukaryota</taxon>
        <taxon>Sar</taxon>
        <taxon>Stramenopiles</taxon>
        <taxon>Oomycota</taxon>
        <taxon>Peronosporomycetes</taxon>
        <taxon>Peronosporales</taxon>
        <taxon>Peronosporaceae</taxon>
        <taxon>Plasmopara</taxon>
    </lineage>
</organism>
<sequence length="60" mass="6522">MVLTKRQLGSLRLTSATGASCEHKTNVSALTGLSHKWAQLALLKLQLPQRERIVPNVGAK</sequence>
<dbReference type="RefSeq" id="XP_024578634.1">
    <property type="nucleotide sequence ID" value="XM_024728126.1"/>
</dbReference>
<keyword evidence="2" id="KW-1185">Reference proteome</keyword>
<reference evidence="2" key="1">
    <citation type="submission" date="2014-09" db="EMBL/GenBank/DDBJ databases">
        <authorList>
            <person name="Sharma Rahul"/>
            <person name="Thines Marco"/>
        </authorList>
    </citation>
    <scope>NUCLEOTIDE SEQUENCE [LARGE SCALE GENOMIC DNA]</scope>
</reference>
<dbReference type="GeneID" id="36407610"/>
<accession>A0A0P1ALT0</accession>
<protein>
    <submittedName>
        <fullName evidence="1">Uncharacterized protein</fullName>
    </submittedName>
</protein>
<dbReference type="EMBL" id="CCYD01000610">
    <property type="protein sequence ID" value="CEG42265.1"/>
    <property type="molecule type" value="Genomic_DNA"/>
</dbReference>
<name>A0A0P1ALT0_PLAHL</name>
<dbReference type="AlphaFoldDB" id="A0A0P1ALT0"/>
<evidence type="ECO:0000313" key="1">
    <source>
        <dbReference type="EMBL" id="CEG42265.1"/>
    </source>
</evidence>
<proteinExistence type="predicted"/>